<organism evidence="1 2">
    <name type="scientific">candidate division WS6 bacterium GW2011_GWC1_33_20</name>
    <dbReference type="NCBI Taxonomy" id="1619089"/>
    <lineage>
        <taxon>Bacteria</taxon>
        <taxon>Candidatus Dojkabacteria</taxon>
    </lineage>
</organism>
<evidence type="ECO:0008006" key="3">
    <source>
        <dbReference type="Google" id="ProtNLM"/>
    </source>
</evidence>
<proteinExistence type="predicted"/>
<protein>
    <recommendedName>
        <fullName evidence="3">Serine protease</fullName>
    </recommendedName>
</protein>
<evidence type="ECO:0000313" key="2">
    <source>
        <dbReference type="Proteomes" id="UP000034302"/>
    </source>
</evidence>
<dbReference type="PANTHER" id="PTHR35984">
    <property type="entry name" value="PERIPLASMIC SERINE PROTEASE"/>
    <property type="match status" value="1"/>
</dbReference>
<comment type="caution">
    <text evidence="1">The sequence shown here is derived from an EMBL/GenBank/DDBJ whole genome shotgun (WGS) entry which is preliminary data.</text>
</comment>
<reference evidence="1 2" key="1">
    <citation type="journal article" date="2015" name="Nature">
        <title>rRNA introns, odd ribosomes, and small enigmatic genomes across a large radiation of phyla.</title>
        <authorList>
            <person name="Brown C.T."/>
            <person name="Hug L.A."/>
            <person name="Thomas B.C."/>
            <person name="Sharon I."/>
            <person name="Castelle C.J."/>
            <person name="Singh A."/>
            <person name="Wilkins M.J."/>
            <person name="Williams K.H."/>
            <person name="Banfield J.F."/>
        </authorList>
    </citation>
    <scope>NUCLEOTIDE SEQUENCE [LARGE SCALE GENOMIC DNA]</scope>
</reference>
<dbReference type="GO" id="GO:0016020">
    <property type="term" value="C:membrane"/>
    <property type="evidence" value="ECO:0007669"/>
    <property type="project" value="InterPro"/>
</dbReference>
<dbReference type="Gene3D" id="3.90.226.10">
    <property type="entry name" value="2-enoyl-CoA Hydratase, Chain A, domain 1"/>
    <property type="match status" value="1"/>
</dbReference>
<dbReference type="InterPro" id="IPR002825">
    <property type="entry name" value="Pept_S49_ser-pept_pro"/>
</dbReference>
<dbReference type="SUPFAM" id="SSF52096">
    <property type="entry name" value="ClpP/crotonase"/>
    <property type="match status" value="1"/>
</dbReference>
<evidence type="ECO:0000313" key="1">
    <source>
        <dbReference type="EMBL" id="KKP42979.1"/>
    </source>
</evidence>
<dbReference type="AlphaFoldDB" id="A0A0F9ZGA9"/>
<dbReference type="PANTHER" id="PTHR35984:SF1">
    <property type="entry name" value="PERIPLASMIC SERINE PROTEASE"/>
    <property type="match status" value="1"/>
</dbReference>
<gene>
    <name evidence="1" type="ORF">UR34_C0022G0006</name>
</gene>
<accession>A0A0F9ZGA9</accession>
<dbReference type="Proteomes" id="UP000034302">
    <property type="component" value="Unassembled WGS sequence"/>
</dbReference>
<dbReference type="InterPro" id="IPR029045">
    <property type="entry name" value="ClpP/crotonase-like_dom_sf"/>
</dbReference>
<name>A0A0F9ZGA9_9BACT</name>
<sequence length="307" mass="34510">MTTWQEIQKEMQTTHPDIVRRGKYQKLVEITKRPLIVYASAFTQPTKNQYQNLMALDLSDKDGFEEVTRRIDSPSIDILLHSPGGSAEATESIVRTLRSRFSNIRFIITGVAKSAATMLALSGDSIILTRAAELGPIDPQIRVRNRFSAAGSIIEQFETATKQIKSNPESLPAWIPILQEYAPCLLVDCKNYTELAESLVRTWMKDYMFKGESTKATKAKIKNIAHFLTNEKQNLSHARRIGYDELYEIGVKVSLAEEVGTDFADALNDVHLSLVQTLHFSDAVKIFENSNNEALIYNIQTASLPLE</sequence>
<dbReference type="EMBL" id="LBOV01000022">
    <property type="protein sequence ID" value="KKP42979.1"/>
    <property type="molecule type" value="Genomic_DNA"/>
</dbReference>
<dbReference type="Pfam" id="PF01972">
    <property type="entry name" value="SDH_protease"/>
    <property type="match status" value="1"/>
</dbReference>